<dbReference type="AlphaFoldDB" id="A0A183T3R5"/>
<evidence type="ECO:0000313" key="1">
    <source>
        <dbReference type="EMBL" id="VDL97498.1"/>
    </source>
</evidence>
<dbReference type="Proteomes" id="UP000275846">
    <property type="component" value="Unassembled WGS sequence"/>
</dbReference>
<reference evidence="3" key="1">
    <citation type="submission" date="2016-06" db="UniProtKB">
        <authorList>
            <consortium name="WormBaseParasite"/>
        </authorList>
    </citation>
    <scope>IDENTIFICATION</scope>
</reference>
<sequence>MDIKKSDKSTRAKSLLSLLDVNYEDEACTTCSKLLQNVFEIEKDMKGLIMKVDNSKKLLRFLPEVDELAITETEQDKRIYDHTASSVVTTNEDEDGVFTWLGVTDNE</sequence>
<accession>A0A183T3R5</accession>
<evidence type="ECO:0000313" key="2">
    <source>
        <dbReference type="Proteomes" id="UP000275846"/>
    </source>
</evidence>
<dbReference type="WBParaSite" id="SSLN_0001154001-mRNA-1">
    <property type="protein sequence ID" value="SSLN_0001154001-mRNA-1"/>
    <property type="gene ID" value="SSLN_0001154001"/>
</dbReference>
<dbReference type="EMBL" id="UYSU01036304">
    <property type="protein sequence ID" value="VDL97498.1"/>
    <property type="molecule type" value="Genomic_DNA"/>
</dbReference>
<evidence type="ECO:0000313" key="3">
    <source>
        <dbReference type="WBParaSite" id="SSLN_0001154001-mRNA-1"/>
    </source>
</evidence>
<protein>
    <submittedName>
        <fullName evidence="3">Saposin B-type domain-containing protein</fullName>
    </submittedName>
</protein>
<reference evidence="1 2" key="2">
    <citation type="submission" date="2018-11" db="EMBL/GenBank/DDBJ databases">
        <authorList>
            <consortium name="Pathogen Informatics"/>
        </authorList>
    </citation>
    <scope>NUCLEOTIDE SEQUENCE [LARGE SCALE GENOMIC DNA]</scope>
    <source>
        <strain evidence="1 2">NST_G2</strain>
    </source>
</reference>
<name>A0A183T3R5_SCHSO</name>
<proteinExistence type="predicted"/>
<keyword evidence="2" id="KW-1185">Reference proteome</keyword>
<organism evidence="3">
    <name type="scientific">Schistocephalus solidus</name>
    <name type="common">Tapeworm</name>
    <dbReference type="NCBI Taxonomy" id="70667"/>
    <lineage>
        <taxon>Eukaryota</taxon>
        <taxon>Metazoa</taxon>
        <taxon>Spiralia</taxon>
        <taxon>Lophotrochozoa</taxon>
        <taxon>Platyhelminthes</taxon>
        <taxon>Cestoda</taxon>
        <taxon>Eucestoda</taxon>
        <taxon>Diphyllobothriidea</taxon>
        <taxon>Diphyllobothriidae</taxon>
        <taxon>Schistocephalus</taxon>
    </lineage>
</organism>
<gene>
    <name evidence="1" type="ORF">SSLN_LOCUS11113</name>
</gene>